<dbReference type="Gene3D" id="3.30.420.10">
    <property type="entry name" value="Ribonuclease H-like superfamily/Ribonuclease H"/>
    <property type="match status" value="1"/>
</dbReference>
<dbReference type="GO" id="GO:0003676">
    <property type="term" value="F:nucleic acid binding"/>
    <property type="evidence" value="ECO:0007669"/>
    <property type="project" value="InterPro"/>
</dbReference>
<accession>A0A0L7QJR2</accession>
<protein>
    <submittedName>
        <fullName evidence="1">Uncharacterized protein</fullName>
    </submittedName>
</protein>
<keyword evidence="2" id="KW-1185">Reference proteome</keyword>
<name>A0A0L7QJR2_9HYME</name>
<dbReference type="PANTHER" id="PTHR47326">
    <property type="entry name" value="TRANSPOSABLE ELEMENT TC3 TRANSPOSASE-LIKE PROTEIN"/>
    <property type="match status" value="1"/>
</dbReference>
<organism evidence="1 2">
    <name type="scientific">Habropoda laboriosa</name>
    <dbReference type="NCBI Taxonomy" id="597456"/>
    <lineage>
        <taxon>Eukaryota</taxon>
        <taxon>Metazoa</taxon>
        <taxon>Ecdysozoa</taxon>
        <taxon>Arthropoda</taxon>
        <taxon>Hexapoda</taxon>
        <taxon>Insecta</taxon>
        <taxon>Pterygota</taxon>
        <taxon>Neoptera</taxon>
        <taxon>Endopterygota</taxon>
        <taxon>Hymenoptera</taxon>
        <taxon>Apocrita</taxon>
        <taxon>Aculeata</taxon>
        <taxon>Apoidea</taxon>
        <taxon>Anthophila</taxon>
        <taxon>Apidae</taxon>
        <taxon>Habropoda</taxon>
    </lineage>
</organism>
<reference evidence="1 2" key="1">
    <citation type="submission" date="2015-07" db="EMBL/GenBank/DDBJ databases">
        <title>The genome of Habropoda laboriosa.</title>
        <authorList>
            <person name="Pan H."/>
            <person name="Kapheim K."/>
        </authorList>
    </citation>
    <scope>NUCLEOTIDE SEQUENCE [LARGE SCALE GENOMIC DNA]</scope>
    <source>
        <strain evidence="1">0110345459</strain>
    </source>
</reference>
<dbReference type="OrthoDB" id="9986793at2759"/>
<dbReference type="STRING" id="597456.A0A0L7QJR2"/>
<sequence>MVNNFLRPALDNNPEMWYITAHTARAIMEILRGIFGERLISKNSGFNWPSRSPDLTAPDFFLWGYLKDKVYVNKPRTIEQLKENIRAEIRKLMPDTLTKVMANVLKRAQLCDTENGGHLCNIVFHWSDIGLLFGSVCVCGCVARQR</sequence>
<evidence type="ECO:0000313" key="2">
    <source>
        <dbReference type="Proteomes" id="UP000053825"/>
    </source>
</evidence>
<dbReference type="AlphaFoldDB" id="A0A0L7QJR2"/>
<dbReference type="EMBL" id="KQ415050">
    <property type="protein sequence ID" value="KOC58838.1"/>
    <property type="molecule type" value="Genomic_DNA"/>
</dbReference>
<proteinExistence type="predicted"/>
<dbReference type="Proteomes" id="UP000053825">
    <property type="component" value="Unassembled WGS sequence"/>
</dbReference>
<gene>
    <name evidence="1" type="ORF">WH47_01700</name>
</gene>
<evidence type="ECO:0000313" key="1">
    <source>
        <dbReference type="EMBL" id="KOC58838.1"/>
    </source>
</evidence>
<dbReference type="InterPro" id="IPR036397">
    <property type="entry name" value="RNaseH_sf"/>
</dbReference>
<dbReference type="PANTHER" id="PTHR47326:SF1">
    <property type="entry name" value="HTH PSQ-TYPE DOMAIN-CONTAINING PROTEIN"/>
    <property type="match status" value="1"/>
</dbReference>